<sequence length="46" mass="5008">MKESIEGENESIAHGGPIYIPNLVGPLTRVPDFQTALLSELQNLQS</sequence>
<reference evidence="1" key="1">
    <citation type="submission" date="2022-11" db="EMBL/GenBank/DDBJ databases">
        <authorList>
            <person name="Hyden B.L."/>
            <person name="Feng K."/>
            <person name="Yates T."/>
            <person name="Jawdy S."/>
            <person name="Smart L.B."/>
            <person name="Muchero W."/>
        </authorList>
    </citation>
    <scope>NUCLEOTIDE SEQUENCE</scope>
    <source>
        <tissue evidence="1">Shoot tip</tissue>
    </source>
</reference>
<protein>
    <submittedName>
        <fullName evidence="1">Uncharacterized protein</fullName>
    </submittedName>
</protein>
<organism evidence="1 2">
    <name type="scientific">Salix purpurea</name>
    <name type="common">Purple osier willow</name>
    <dbReference type="NCBI Taxonomy" id="77065"/>
    <lineage>
        <taxon>Eukaryota</taxon>
        <taxon>Viridiplantae</taxon>
        <taxon>Streptophyta</taxon>
        <taxon>Embryophyta</taxon>
        <taxon>Tracheophyta</taxon>
        <taxon>Spermatophyta</taxon>
        <taxon>Magnoliopsida</taxon>
        <taxon>eudicotyledons</taxon>
        <taxon>Gunneridae</taxon>
        <taxon>Pentapetalae</taxon>
        <taxon>rosids</taxon>
        <taxon>fabids</taxon>
        <taxon>Malpighiales</taxon>
        <taxon>Salicaceae</taxon>
        <taxon>Saliceae</taxon>
        <taxon>Salix</taxon>
    </lineage>
</organism>
<reference evidence="1" key="2">
    <citation type="journal article" date="2023" name="Int. J. Mol. Sci.">
        <title>De Novo Assembly and Annotation of 11 Diverse Shrub Willow (Salix) Genomes Reveals Novel Gene Organization in Sex-Linked Regions.</title>
        <authorList>
            <person name="Hyden B."/>
            <person name="Feng K."/>
            <person name="Yates T.B."/>
            <person name="Jawdy S."/>
            <person name="Cereghino C."/>
            <person name="Smart L.B."/>
            <person name="Muchero W."/>
        </authorList>
    </citation>
    <scope>NUCLEOTIDE SEQUENCE</scope>
    <source>
        <tissue evidence="1">Shoot tip</tissue>
    </source>
</reference>
<comment type="caution">
    <text evidence="1">The sequence shown here is derived from an EMBL/GenBank/DDBJ whole genome shotgun (WGS) entry which is preliminary data.</text>
</comment>
<evidence type="ECO:0000313" key="2">
    <source>
        <dbReference type="Proteomes" id="UP001151532"/>
    </source>
</evidence>
<gene>
    <name evidence="1" type="ORF">OIU79_026049</name>
</gene>
<keyword evidence="2" id="KW-1185">Reference proteome</keyword>
<proteinExistence type="predicted"/>
<feature type="non-terminal residue" evidence="1">
    <location>
        <position position="1"/>
    </location>
</feature>
<accession>A0A9Q0W621</accession>
<dbReference type="EMBL" id="JAPFFK010000006">
    <property type="protein sequence ID" value="KAJ6761341.1"/>
    <property type="molecule type" value="Genomic_DNA"/>
</dbReference>
<evidence type="ECO:0000313" key="1">
    <source>
        <dbReference type="EMBL" id="KAJ6761341.1"/>
    </source>
</evidence>
<dbReference type="AlphaFoldDB" id="A0A9Q0W621"/>
<dbReference type="Proteomes" id="UP001151532">
    <property type="component" value="Chromosome 15Z"/>
</dbReference>
<name>A0A9Q0W621_SALPP</name>
<dbReference type="OrthoDB" id="46583at2759"/>